<name>A0A2Z7B325_9LAMI</name>
<evidence type="ECO:0000256" key="1">
    <source>
        <dbReference type="SAM" id="MobiDB-lite"/>
    </source>
</evidence>
<evidence type="ECO:0000313" key="3">
    <source>
        <dbReference type="Proteomes" id="UP000250235"/>
    </source>
</evidence>
<evidence type="ECO:0000313" key="2">
    <source>
        <dbReference type="EMBL" id="KZV28370.1"/>
    </source>
</evidence>
<dbReference type="Proteomes" id="UP000250235">
    <property type="component" value="Unassembled WGS sequence"/>
</dbReference>
<organism evidence="2 3">
    <name type="scientific">Dorcoceras hygrometricum</name>
    <dbReference type="NCBI Taxonomy" id="472368"/>
    <lineage>
        <taxon>Eukaryota</taxon>
        <taxon>Viridiplantae</taxon>
        <taxon>Streptophyta</taxon>
        <taxon>Embryophyta</taxon>
        <taxon>Tracheophyta</taxon>
        <taxon>Spermatophyta</taxon>
        <taxon>Magnoliopsida</taxon>
        <taxon>eudicotyledons</taxon>
        <taxon>Gunneridae</taxon>
        <taxon>Pentapetalae</taxon>
        <taxon>asterids</taxon>
        <taxon>lamiids</taxon>
        <taxon>Lamiales</taxon>
        <taxon>Gesneriaceae</taxon>
        <taxon>Didymocarpoideae</taxon>
        <taxon>Trichosporeae</taxon>
        <taxon>Loxocarpinae</taxon>
        <taxon>Dorcoceras</taxon>
    </lineage>
</organism>
<proteinExistence type="predicted"/>
<protein>
    <submittedName>
        <fullName evidence="2">Uncharacterized protein</fullName>
    </submittedName>
</protein>
<dbReference type="AlphaFoldDB" id="A0A2Z7B325"/>
<accession>A0A2Z7B325</accession>
<sequence length="88" mass="9793">MAAKIISQIRLRFRHAKLQGNGVPDKETGSCRGIIIIITTTMDINVTIDAKGLLDFGVRNHRPLLERRGATALEDSQPLRPKPQQPHT</sequence>
<gene>
    <name evidence="2" type="ORF">F511_16738</name>
</gene>
<dbReference type="EMBL" id="KV010144">
    <property type="protein sequence ID" value="KZV28370.1"/>
    <property type="molecule type" value="Genomic_DNA"/>
</dbReference>
<feature type="region of interest" description="Disordered" evidence="1">
    <location>
        <begin position="67"/>
        <end position="88"/>
    </location>
</feature>
<reference evidence="2 3" key="1">
    <citation type="journal article" date="2015" name="Proc. Natl. Acad. Sci. U.S.A.">
        <title>The resurrection genome of Boea hygrometrica: A blueprint for survival of dehydration.</title>
        <authorList>
            <person name="Xiao L."/>
            <person name="Yang G."/>
            <person name="Zhang L."/>
            <person name="Yang X."/>
            <person name="Zhao S."/>
            <person name="Ji Z."/>
            <person name="Zhou Q."/>
            <person name="Hu M."/>
            <person name="Wang Y."/>
            <person name="Chen M."/>
            <person name="Xu Y."/>
            <person name="Jin H."/>
            <person name="Xiao X."/>
            <person name="Hu G."/>
            <person name="Bao F."/>
            <person name="Hu Y."/>
            <person name="Wan P."/>
            <person name="Li L."/>
            <person name="Deng X."/>
            <person name="Kuang T."/>
            <person name="Xiang C."/>
            <person name="Zhu J.K."/>
            <person name="Oliver M.J."/>
            <person name="He Y."/>
        </authorList>
    </citation>
    <scope>NUCLEOTIDE SEQUENCE [LARGE SCALE GENOMIC DNA]</scope>
    <source>
        <strain evidence="3">cv. XS01</strain>
    </source>
</reference>
<keyword evidence="3" id="KW-1185">Reference proteome</keyword>